<organism evidence="1">
    <name type="scientific">Picea glauca</name>
    <name type="common">White spruce</name>
    <name type="synonym">Pinus glauca</name>
    <dbReference type="NCBI Taxonomy" id="3330"/>
    <lineage>
        <taxon>Eukaryota</taxon>
        <taxon>Viridiplantae</taxon>
        <taxon>Streptophyta</taxon>
        <taxon>Embryophyta</taxon>
        <taxon>Tracheophyta</taxon>
        <taxon>Spermatophyta</taxon>
        <taxon>Pinopsida</taxon>
        <taxon>Pinidae</taxon>
        <taxon>Conifers I</taxon>
        <taxon>Pinales</taxon>
        <taxon>Pinaceae</taxon>
        <taxon>Picea</taxon>
    </lineage>
</organism>
<dbReference type="AlphaFoldDB" id="A0A101LUC7"/>
<geneLocation type="mitochondrion" evidence="1"/>
<keyword evidence="1" id="KW-0496">Mitochondrion</keyword>
<accession>A0A101LUC7</accession>
<evidence type="ECO:0000313" key="1">
    <source>
        <dbReference type="EMBL" id="KUM45510.1"/>
    </source>
</evidence>
<comment type="caution">
    <text evidence="1">The sequence shown here is derived from an EMBL/GenBank/DDBJ whole genome shotgun (WGS) entry which is preliminary data.</text>
</comment>
<dbReference type="EMBL" id="LKAM01000018">
    <property type="protein sequence ID" value="KUM45510.1"/>
    <property type="molecule type" value="Genomic_DNA"/>
</dbReference>
<name>A0A101LUC7_PICGL</name>
<reference evidence="1" key="1">
    <citation type="journal article" date="2015" name="Genome Biol. Evol.">
        <title>Organellar Genomes of White Spruce (Picea glauca): Assembly and Annotation.</title>
        <authorList>
            <person name="Jackman S.D."/>
            <person name="Warren R.L."/>
            <person name="Gibb E.A."/>
            <person name="Vandervalk B.P."/>
            <person name="Mohamadi H."/>
            <person name="Chu J."/>
            <person name="Raymond A."/>
            <person name="Pleasance S."/>
            <person name="Coope R."/>
            <person name="Wildung M.R."/>
            <person name="Ritland C.E."/>
            <person name="Bousquet J."/>
            <person name="Jones S.J."/>
            <person name="Bohlmann J."/>
            <person name="Birol I."/>
        </authorList>
    </citation>
    <scope>NUCLEOTIDE SEQUENCE [LARGE SCALE GENOMIC DNA]</scope>
    <source>
        <tissue evidence="1">Flushing bud</tissue>
    </source>
</reference>
<protein>
    <submittedName>
        <fullName evidence="1">Uncharacterized protein</fullName>
    </submittedName>
</protein>
<proteinExistence type="predicted"/>
<sequence length="58" mass="6331">MLGNTPGQMGQVSMLGEMRVPLPYLVLGFNLHLDQYVHLDSKLAPSPAKPISTFLLGH</sequence>
<gene>
    <name evidence="1" type="ORF">ABT39_MTgene2612</name>
</gene>